<comment type="caution">
    <text evidence="1">The sequence shown here is derived from an EMBL/GenBank/DDBJ whole genome shotgun (WGS) entry which is preliminary data.</text>
</comment>
<sequence length="91" mass="10075">MVTSPHGEGQHASTYPGRGVLITQSLQKMWNTSEGKKAENLRKEKVPRSKDAAEVALKLHCKTNCRSSKALYEVPVAIPDGRAVLFKAWKI</sequence>
<reference evidence="1 2" key="1">
    <citation type="submission" date="2018-10" db="EMBL/GenBank/DDBJ databases">
        <title>A high-quality apple genome assembly.</title>
        <authorList>
            <person name="Hu J."/>
        </authorList>
    </citation>
    <scope>NUCLEOTIDE SEQUENCE [LARGE SCALE GENOMIC DNA]</scope>
    <source>
        <strain evidence="2">cv. HFTH1</strain>
        <tissue evidence="1">Young leaf</tissue>
    </source>
</reference>
<name>A0A498I9I9_MALDO</name>
<gene>
    <name evidence="1" type="ORF">DVH24_006952</name>
</gene>
<protein>
    <submittedName>
        <fullName evidence="1">Uncharacterized protein</fullName>
    </submittedName>
</protein>
<organism evidence="1 2">
    <name type="scientific">Malus domestica</name>
    <name type="common">Apple</name>
    <name type="synonym">Pyrus malus</name>
    <dbReference type="NCBI Taxonomy" id="3750"/>
    <lineage>
        <taxon>Eukaryota</taxon>
        <taxon>Viridiplantae</taxon>
        <taxon>Streptophyta</taxon>
        <taxon>Embryophyta</taxon>
        <taxon>Tracheophyta</taxon>
        <taxon>Spermatophyta</taxon>
        <taxon>Magnoliopsida</taxon>
        <taxon>eudicotyledons</taxon>
        <taxon>Gunneridae</taxon>
        <taxon>Pentapetalae</taxon>
        <taxon>rosids</taxon>
        <taxon>fabids</taxon>
        <taxon>Rosales</taxon>
        <taxon>Rosaceae</taxon>
        <taxon>Amygdaloideae</taxon>
        <taxon>Maleae</taxon>
        <taxon>Malus</taxon>
    </lineage>
</organism>
<dbReference type="AlphaFoldDB" id="A0A498I9I9"/>
<dbReference type="Proteomes" id="UP000290289">
    <property type="component" value="Chromosome 13"/>
</dbReference>
<accession>A0A498I9I9</accession>
<keyword evidence="2" id="KW-1185">Reference proteome</keyword>
<proteinExistence type="predicted"/>
<evidence type="ECO:0000313" key="2">
    <source>
        <dbReference type="Proteomes" id="UP000290289"/>
    </source>
</evidence>
<evidence type="ECO:0000313" key="1">
    <source>
        <dbReference type="EMBL" id="RXH78882.1"/>
    </source>
</evidence>
<dbReference type="EMBL" id="RDQH01000339">
    <property type="protein sequence ID" value="RXH78882.1"/>
    <property type="molecule type" value="Genomic_DNA"/>
</dbReference>